<evidence type="ECO:0000256" key="2">
    <source>
        <dbReference type="ARBA" id="ARBA00022630"/>
    </source>
</evidence>
<evidence type="ECO:0000256" key="3">
    <source>
        <dbReference type="ARBA" id="ARBA00022643"/>
    </source>
</evidence>
<protein>
    <submittedName>
        <fullName evidence="6">Flavin reductase like domain protein</fullName>
    </submittedName>
</protein>
<dbReference type="Gene3D" id="2.30.110.10">
    <property type="entry name" value="Electron Transport, Fmn-binding Protein, Chain A"/>
    <property type="match status" value="1"/>
</dbReference>
<proteinExistence type="inferred from homology"/>
<feature type="domain" description="Flavin reductase like" evidence="5">
    <location>
        <begin position="22"/>
        <end position="176"/>
    </location>
</feature>
<dbReference type="SMART" id="SM00903">
    <property type="entry name" value="Flavin_Reduct"/>
    <property type="match status" value="1"/>
</dbReference>
<dbReference type="SUPFAM" id="SSF50475">
    <property type="entry name" value="FMN-binding split barrel"/>
    <property type="match status" value="1"/>
</dbReference>
<comment type="similarity">
    <text evidence="4">Belongs to the flavoredoxin family.</text>
</comment>
<dbReference type="EMBL" id="MLJW01000010">
    <property type="protein sequence ID" value="OIR15139.1"/>
    <property type="molecule type" value="Genomic_DNA"/>
</dbReference>
<dbReference type="PANTHER" id="PTHR33798:SF5">
    <property type="entry name" value="FLAVIN REDUCTASE LIKE DOMAIN-CONTAINING PROTEIN"/>
    <property type="match status" value="1"/>
</dbReference>
<dbReference type="InterPro" id="IPR012349">
    <property type="entry name" value="Split_barrel_FMN-bd"/>
</dbReference>
<sequence length="201" mass="21604">MNIDFAGLPPRTAYAWMGSLIMPRPIAWVSTMSPEGAANLAPFSFFTGVTSNPPSLMFVPVNDREGRPKHTLRNIEQVPEFVVNVVPHRLAKAMNACAATIPYGESEFAAFGVGALPSTRVRPPRVAGTPAAFECTLHQIVRVGEGPMAGNVVIGRIVALHVDDEVLDADGLPDPAKLDLVGRLGGDGYTTTRDRFDLERP</sequence>
<evidence type="ECO:0000259" key="5">
    <source>
        <dbReference type="SMART" id="SM00903"/>
    </source>
</evidence>
<evidence type="ECO:0000313" key="6">
    <source>
        <dbReference type="EMBL" id="OIR15139.1"/>
    </source>
</evidence>
<comment type="caution">
    <text evidence="6">The sequence shown here is derived from an EMBL/GenBank/DDBJ whole genome shotgun (WGS) entry which is preliminary data.</text>
</comment>
<name>A0A1J5T4T4_9ZZZZ</name>
<keyword evidence="3" id="KW-0288">FMN</keyword>
<evidence type="ECO:0000256" key="4">
    <source>
        <dbReference type="ARBA" id="ARBA00038054"/>
    </source>
</evidence>
<dbReference type="GO" id="GO:0010181">
    <property type="term" value="F:FMN binding"/>
    <property type="evidence" value="ECO:0007669"/>
    <property type="project" value="InterPro"/>
</dbReference>
<dbReference type="Pfam" id="PF01613">
    <property type="entry name" value="Flavin_Reduct"/>
    <property type="match status" value="1"/>
</dbReference>
<comment type="cofactor">
    <cofactor evidence="1">
        <name>FMN</name>
        <dbReference type="ChEBI" id="CHEBI:58210"/>
    </cofactor>
</comment>
<reference evidence="6" key="1">
    <citation type="submission" date="2016-10" db="EMBL/GenBank/DDBJ databases">
        <title>Sequence of Gallionella enrichment culture.</title>
        <authorList>
            <person name="Poehlein A."/>
            <person name="Muehling M."/>
            <person name="Daniel R."/>
        </authorList>
    </citation>
    <scope>NUCLEOTIDE SEQUENCE</scope>
</reference>
<evidence type="ECO:0000256" key="1">
    <source>
        <dbReference type="ARBA" id="ARBA00001917"/>
    </source>
</evidence>
<keyword evidence="2" id="KW-0285">Flavoprotein</keyword>
<dbReference type="PANTHER" id="PTHR33798">
    <property type="entry name" value="FLAVOPROTEIN OXYGENASE"/>
    <property type="match status" value="1"/>
</dbReference>
<gene>
    <name evidence="6" type="ORF">GALL_42580</name>
</gene>
<dbReference type="InterPro" id="IPR002563">
    <property type="entry name" value="Flavin_Rdtase-like_dom"/>
</dbReference>
<organism evidence="6">
    <name type="scientific">mine drainage metagenome</name>
    <dbReference type="NCBI Taxonomy" id="410659"/>
    <lineage>
        <taxon>unclassified sequences</taxon>
        <taxon>metagenomes</taxon>
        <taxon>ecological metagenomes</taxon>
    </lineage>
</organism>
<accession>A0A1J5T4T4</accession>
<dbReference type="AlphaFoldDB" id="A0A1J5T4T4"/>